<evidence type="ECO:0000256" key="1">
    <source>
        <dbReference type="SAM" id="MobiDB-lite"/>
    </source>
</evidence>
<feature type="region of interest" description="Disordered" evidence="1">
    <location>
        <begin position="103"/>
        <end position="123"/>
    </location>
</feature>
<evidence type="ECO:0000313" key="4">
    <source>
        <dbReference type="EMBL" id="CAB4167148.1"/>
    </source>
</evidence>
<sequence>MTLTYTWAVTSLKKTTDVALDIDNVVVQTTWTCTGTDEDGDSGTFNGATPFPLSSVDPATFIPYEDLTEADVLGWIQAVVVGGYKDHVDAQINKQIALQKDPVVEVPEGDFPWEEPTPTPPAS</sequence>
<gene>
    <name evidence="3" type="ORF">UFOVP714_57</name>
    <name evidence="4" type="ORF">UFOVP864_3</name>
</gene>
<dbReference type="EMBL" id="LR796814">
    <property type="protein sequence ID" value="CAB4167148.1"/>
    <property type="molecule type" value="Genomic_DNA"/>
</dbReference>
<dbReference type="Pfam" id="PF25590">
    <property type="entry name" value="DUF7936"/>
    <property type="match status" value="1"/>
</dbReference>
<organism evidence="4">
    <name type="scientific">uncultured Caudovirales phage</name>
    <dbReference type="NCBI Taxonomy" id="2100421"/>
    <lineage>
        <taxon>Viruses</taxon>
        <taxon>Duplodnaviria</taxon>
        <taxon>Heunggongvirae</taxon>
        <taxon>Uroviricota</taxon>
        <taxon>Caudoviricetes</taxon>
        <taxon>Peduoviridae</taxon>
        <taxon>Maltschvirus</taxon>
        <taxon>Maltschvirus maltsch</taxon>
    </lineage>
</organism>
<feature type="domain" description="DUF7936" evidence="2">
    <location>
        <begin position="3"/>
        <end position="105"/>
    </location>
</feature>
<reference evidence="4" key="1">
    <citation type="submission" date="2020-04" db="EMBL/GenBank/DDBJ databases">
        <authorList>
            <person name="Chiriac C."/>
            <person name="Salcher M."/>
            <person name="Ghai R."/>
            <person name="Kavagutti S V."/>
        </authorList>
    </citation>
    <scope>NUCLEOTIDE SEQUENCE</scope>
</reference>
<dbReference type="InterPro" id="IPR057696">
    <property type="entry name" value="DUF7936"/>
</dbReference>
<evidence type="ECO:0000313" key="3">
    <source>
        <dbReference type="EMBL" id="CAB4159076.1"/>
    </source>
</evidence>
<proteinExistence type="predicted"/>
<accession>A0A6J5PD53</accession>
<protein>
    <recommendedName>
        <fullName evidence="2">DUF7936 domain-containing protein</fullName>
    </recommendedName>
</protein>
<evidence type="ECO:0000259" key="2">
    <source>
        <dbReference type="Pfam" id="PF25590"/>
    </source>
</evidence>
<dbReference type="EMBL" id="LR796674">
    <property type="protein sequence ID" value="CAB4159076.1"/>
    <property type="molecule type" value="Genomic_DNA"/>
</dbReference>
<name>A0A6J5PD53_9CAUD</name>